<evidence type="ECO:0000256" key="2">
    <source>
        <dbReference type="ARBA" id="ARBA00006176"/>
    </source>
</evidence>
<proteinExistence type="inferred from homology"/>
<evidence type="ECO:0000256" key="1">
    <source>
        <dbReference type="ARBA" id="ARBA00004496"/>
    </source>
</evidence>
<dbReference type="PANTHER" id="PTHR15346">
    <property type="entry name" value="DYNACTIN SUBUNIT"/>
    <property type="match status" value="1"/>
</dbReference>
<comment type="similarity">
    <text evidence="2">Belongs to the dynactin subunit 2 family.</text>
</comment>
<reference evidence="7" key="1">
    <citation type="submission" date="2022-01" db="EMBL/GenBank/DDBJ databases">
        <authorList>
            <person name="King R."/>
        </authorList>
    </citation>
    <scope>NUCLEOTIDE SEQUENCE</scope>
</reference>
<organism evidence="7 8">
    <name type="scientific">Phyllotreta striolata</name>
    <name type="common">Striped flea beetle</name>
    <name type="synonym">Crioceris striolata</name>
    <dbReference type="NCBI Taxonomy" id="444603"/>
    <lineage>
        <taxon>Eukaryota</taxon>
        <taxon>Metazoa</taxon>
        <taxon>Ecdysozoa</taxon>
        <taxon>Arthropoda</taxon>
        <taxon>Hexapoda</taxon>
        <taxon>Insecta</taxon>
        <taxon>Pterygota</taxon>
        <taxon>Neoptera</taxon>
        <taxon>Endopterygota</taxon>
        <taxon>Coleoptera</taxon>
        <taxon>Polyphaga</taxon>
        <taxon>Cucujiformia</taxon>
        <taxon>Chrysomeloidea</taxon>
        <taxon>Chrysomelidae</taxon>
        <taxon>Galerucinae</taxon>
        <taxon>Alticini</taxon>
        <taxon>Phyllotreta</taxon>
    </lineage>
</organism>
<comment type="subcellular location">
    <subcellularLocation>
        <location evidence="1">Cytoplasm</location>
    </subcellularLocation>
</comment>
<sequence length="399" mass="44687">MANPKYADLPGIAHDEPDVYETTDLPESEQSADFFEDETDPIERIHISSGEAFDKFKGKYLDSANVDFSTRLGKRSRTGYDAVSGEWELRGSGEPENLVQKYNRLLCEMKEVLEEINELKAGKNEKANENCAVSSQKIEQSIKQLADLKLEDTLGEQIVQKLSDPEGTQIKILLSQLEQFKSSINERPESEVSGEESGITYKLDYRPQQASMAQMSRVADLESRIRKLETVIGEPSDKLTRLTAGFVKGSLFEVAEQLSATASLLDSAQLDHIEGRLGNLAQKLETIAEKKKSSQKDDDKDKMILELYELVKNTEGVSKLLPQTIARLKALEQMHDKAIDFTKTLTQIELTQTEMAGHVQNNKMLLQGVQESFAVNLNEINSTVTNLDARIKAIKNKKN</sequence>
<keyword evidence="3" id="KW-0963">Cytoplasm</keyword>
<dbReference type="GO" id="GO:0005869">
    <property type="term" value="C:dynactin complex"/>
    <property type="evidence" value="ECO:0007669"/>
    <property type="project" value="InterPro"/>
</dbReference>
<feature type="coiled-coil region" evidence="5">
    <location>
        <begin position="102"/>
        <end position="129"/>
    </location>
</feature>
<dbReference type="EMBL" id="OU900102">
    <property type="protein sequence ID" value="CAG9865452.1"/>
    <property type="molecule type" value="Genomic_DNA"/>
</dbReference>
<dbReference type="GO" id="GO:0005737">
    <property type="term" value="C:cytoplasm"/>
    <property type="evidence" value="ECO:0007669"/>
    <property type="project" value="UniProtKB-SubCell"/>
</dbReference>
<keyword evidence="4" id="KW-0243">Dynein</keyword>
<evidence type="ECO:0000256" key="6">
    <source>
        <dbReference type="SAM" id="MobiDB-lite"/>
    </source>
</evidence>
<dbReference type="AlphaFoldDB" id="A0A9N9XTC9"/>
<dbReference type="GO" id="GO:0030286">
    <property type="term" value="C:dynein complex"/>
    <property type="evidence" value="ECO:0007669"/>
    <property type="project" value="UniProtKB-KW"/>
</dbReference>
<evidence type="ECO:0000256" key="4">
    <source>
        <dbReference type="ARBA" id="ARBA00023017"/>
    </source>
</evidence>
<gene>
    <name evidence="7" type="ORF">PHYEVI_LOCUS11687</name>
</gene>
<dbReference type="GO" id="GO:0007017">
    <property type="term" value="P:microtubule-based process"/>
    <property type="evidence" value="ECO:0007669"/>
    <property type="project" value="InterPro"/>
</dbReference>
<name>A0A9N9XTC9_PHYSR</name>
<evidence type="ECO:0000256" key="5">
    <source>
        <dbReference type="SAM" id="Coils"/>
    </source>
</evidence>
<dbReference type="InterPro" id="IPR028133">
    <property type="entry name" value="Dynamitin"/>
</dbReference>
<accession>A0A9N9XTC9</accession>
<feature type="region of interest" description="Disordered" evidence="6">
    <location>
        <begin position="1"/>
        <end position="37"/>
    </location>
</feature>
<keyword evidence="8" id="KW-1185">Reference proteome</keyword>
<dbReference type="Proteomes" id="UP001153712">
    <property type="component" value="Chromosome 9"/>
</dbReference>
<evidence type="ECO:0000256" key="3">
    <source>
        <dbReference type="ARBA" id="ARBA00022490"/>
    </source>
</evidence>
<protein>
    <recommendedName>
        <fullName evidence="9">Dynactin subunit 2</fullName>
    </recommendedName>
</protein>
<dbReference type="Pfam" id="PF04912">
    <property type="entry name" value="Dynamitin"/>
    <property type="match status" value="1"/>
</dbReference>
<evidence type="ECO:0008006" key="9">
    <source>
        <dbReference type="Google" id="ProtNLM"/>
    </source>
</evidence>
<feature type="compositionally biased region" description="Acidic residues" evidence="6">
    <location>
        <begin position="18"/>
        <end position="27"/>
    </location>
</feature>
<dbReference type="OrthoDB" id="4977at2759"/>
<evidence type="ECO:0000313" key="7">
    <source>
        <dbReference type="EMBL" id="CAG9865452.1"/>
    </source>
</evidence>
<evidence type="ECO:0000313" key="8">
    <source>
        <dbReference type="Proteomes" id="UP001153712"/>
    </source>
</evidence>
<keyword evidence="5" id="KW-0175">Coiled coil</keyword>